<accession>A0A9P8NXK3</accession>
<dbReference type="AlphaFoldDB" id="A0A9P8NXK3"/>
<dbReference type="GeneID" id="70238783"/>
<proteinExistence type="inferred from homology"/>
<evidence type="ECO:0000256" key="2">
    <source>
        <dbReference type="ARBA" id="ARBA00005587"/>
    </source>
</evidence>
<evidence type="ECO:0000313" key="9">
    <source>
        <dbReference type="Proteomes" id="UP000769157"/>
    </source>
</evidence>
<dbReference type="OrthoDB" id="3648309at2759"/>
<keyword evidence="9" id="KW-1185">Reference proteome</keyword>
<evidence type="ECO:0000256" key="4">
    <source>
        <dbReference type="ARBA" id="ARBA00022989"/>
    </source>
</evidence>
<dbReference type="GO" id="GO:0005886">
    <property type="term" value="C:plasma membrane"/>
    <property type="evidence" value="ECO:0007669"/>
    <property type="project" value="TreeGrafter"/>
</dbReference>
<evidence type="ECO:0000256" key="5">
    <source>
        <dbReference type="ARBA" id="ARBA00023136"/>
    </source>
</evidence>
<dbReference type="RefSeq" id="XP_046058536.1">
    <property type="nucleotide sequence ID" value="XM_046208146.1"/>
</dbReference>
<evidence type="ECO:0000256" key="6">
    <source>
        <dbReference type="SAM" id="MobiDB-lite"/>
    </source>
</evidence>
<comment type="subcellular location">
    <subcellularLocation>
        <location evidence="1">Membrane</location>
        <topology evidence="1">Multi-pass membrane protein</topology>
    </subcellularLocation>
</comment>
<protein>
    <submittedName>
        <fullName evidence="8">Uncharacterized protein</fullName>
    </submittedName>
</protein>
<sequence>MSNSDSFTHDIEKQITLDAVQNNPHKPSTGSGFRHDEHHIYINDQAIGKDEFMYAFGGSLNVGARKQTKNVEIFGDPVPAGLAAFSCSAFSLGFVQMRARHVHAPNVLLGAFLTTSGLVELIVGILCFIVGNTWACCTFLMFGGFWSSYSFLLMDVGGIQSAYSSDAEYGQAVAFYFLPWALFSFGLFACTWRSTWSLSLLLFLIWFFILLFTIAQFISSVDTFRAGGVICWLSGVVGFYNMLAGLVDETNSYFVIKPMYLPNAVRPEKKD</sequence>
<feature type="transmembrane region" description="Helical" evidence="7">
    <location>
        <begin position="199"/>
        <end position="218"/>
    </location>
</feature>
<comment type="similarity">
    <text evidence="2">Belongs to the acetate uptake transporter (AceTr) (TC 2.A.96) family.</text>
</comment>
<evidence type="ECO:0000313" key="8">
    <source>
        <dbReference type="EMBL" id="KAH3661412.1"/>
    </source>
</evidence>
<name>A0A9P8NXK3_9ASCO</name>
<dbReference type="PANTHER" id="PTHR31123">
    <property type="entry name" value="ACCUMULATION OF DYADS PROTEIN 2-RELATED"/>
    <property type="match status" value="1"/>
</dbReference>
<organism evidence="8 9">
    <name type="scientific">Ogataea philodendri</name>
    <dbReference type="NCBI Taxonomy" id="1378263"/>
    <lineage>
        <taxon>Eukaryota</taxon>
        <taxon>Fungi</taxon>
        <taxon>Dikarya</taxon>
        <taxon>Ascomycota</taxon>
        <taxon>Saccharomycotina</taxon>
        <taxon>Pichiomycetes</taxon>
        <taxon>Pichiales</taxon>
        <taxon>Pichiaceae</taxon>
        <taxon>Ogataea</taxon>
    </lineage>
</organism>
<feature type="region of interest" description="Disordered" evidence="6">
    <location>
        <begin position="15"/>
        <end position="35"/>
    </location>
</feature>
<dbReference type="NCBIfam" id="NF038013">
    <property type="entry name" value="AceTr_1"/>
    <property type="match status" value="1"/>
</dbReference>
<comment type="caution">
    <text evidence="8">The sequence shown here is derived from an EMBL/GenBank/DDBJ whole genome shotgun (WGS) entry which is preliminary data.</text>
</comment>
<dbReference type="InterPro" id="IPR051633">
    <property type="entry name" value="AceTr"/>
</dbReference>
<reference evidence="8" key="1">
    <citation type="journal article" date="2021" name="Open Biol.">
        <title>Shared evolutionary footprints suggest mitochondrial oxidative damage underlies multiple complex I losses in fungi.</title>
        <authorList>
            <person name="Schikora-Tamarit M.A."/>
            <person name="Marcet-Houben M."/>
            <person name="Nosek J."/>
            <person name="Gabaldon T."/>
        </authorList>
    </citation>
    <scope>NUCLEOTIDE SEQUENCE</scope>
    <source>
        <strain evidence="8">CBS6075</strain>
    </source>
</reference>
<gene>
    <name evidence="8" type="ORF">OGAPHI_006819</name>
</gene>
<reference evidence="8" key="2">
    <citation type="submission" date="2021-01" db="EMBL/GenBank/DDBJ databases">
        <authorList>
            <person name="Schikora-Tamarit M.A."/>
        </authorList>
    </citation>
    <scope>NUCLEOTIDE SEQUENCE</scope>
    <source>
        <strain evidence="8">CBS6075</strain>
    </source>
</reference>
<dbReference type="GO" id="GO:0015123">
    <property type="term" value="F:acetate transmembrane transporter activity"/>
    <property type="evidence" value="ECO:0007669"/>
    <property type="project" value="TreeGrafter"/>
</dbReference>
<dbReference type="EMBL" id="JAEUBE010000487">
    <property type="protein sequence ID" value="KAH3661412.1"/>
    <property type="molecule type" value="Genomic_DNA"/>
</dbReference>
<dbReference type="InterPro" id="IPR000791">
    <property type="entry name" value="Gpr1/Fun34/SatP-like"/>
</dbReference>
<keyword evidence="3 7" id="KW-0812">Transmembrane</keyword>
<evidence type="ECO:0000256" key="1">
    <source>
        <dbReference type="ARBA" id="ARBA00004141"/>
    </source>
</evidence>
<feature type="transmembrane region" description="Helical" evidence="7">
    <location>
        <begin position="73"/>
        <end position="95"/>
    </location>
</feature>
<feature type="transmembrane region" description="Helical" evidence="7">
    <location>
        <begin position="173"/>
        <end position="192"/>
    </location>
</feature>
<dbReference type="Pfam" id="PF01184">
    <property type="entry name" value="Gpr1_Fun34_YaaH"/>
    <property type="match status" value="1"/>
</dbReference>
<feature type="transmembrane region" description="Helical" evidence="7">
    <location>
        <begin position="134"/>
        <end position="153"/>
    </location>
</feature>
<feature type="compositionally biased region" description="Polar residues" evidence="6">
    <location>
        <begin position="19"/>
        <end position="31"/>
    </location>
</feature>
<dbReference type="PANTHER" id="PTHR31123:SF3">
    <property type="entry name" value="AMMONIA TRANSPORT OUTWARD PROTEIN 3"/>
    <property type="match status" value="1"/>
</dbReference>
<evidence type="ECO:0000256" key="7">
    <source>
        <dbReference type="SAM" id="Phobius"/>
    </source>
</evidence>
<keyword evidence="5 7" id="KW-0472">Membrane</keyword>
<feature type="transmembrane region" description="Helical" evidence="7">
    <location>
        <begin position="107"/>
        <end position="129"/>
    </location>
</feature>
<keyword evidence="4 7" id="KW-1133">Transmembrane helix</keyword>
<feature type="transmembrane region" description="Helical" evidence="7">
    <location>
        <begin position="224"/>
        <end position="247"/>
    </location>
</feature>
<evidence type="ECO:0000256" key="3">
    <source>
        <dbReference type="ARBA" id="ARBA00022692"/>
    </source>
</evidence>
<dbReference type="Proteomes" id="UP000769157">
    <property type="component" value="Unassembled WGS sequence"/>
</dbReference>